<dbReference type="AlphaFoldDB" id="A0A2L0HA05"/>
<accession>A0A2L0HA05</accession>
<dbReference type="Proteomes" id="UP000239340">
    <property type="component" value="Plasmid pSfreNXT3a"/>
</dbReference>
<sequence>MDFRAYQVEALRTDVSAAAGKDGPDALVVPMLGLAGEAGHLLSEYKKHLRDGGAHKLFKDRVCEELGDLLWYLANVASKFDLDLDDVATFNLVKVRERWDVAGNRRLAFDGTCIETERLPRQMDVLFKEVLIDGRPMVEISVNGERIGSPLGDNAYDADGYRFHDVFHLAYAAILGWSPNLRAFLKCKRKSQPLLDEVEDGGRARILEEAIVALTFDYARDHSFLAGIDQVDYGLLKTIKSMVGHLEVGHCSLADWENAIFKGFEIWRQMFANRGGLVHIDIDEGIIAYKAPADGGDEERHKATGLGGNDAGDCFSAIVAETH</sequence>
<dbReference type="InterPro" id="IPR011379">
    <property type="entry name" value="MazG-related_GP37"/>
</dbReference>
<dbReference type="CDD" id="cd11541">
    <property type="entry name" value="NTP-PPase_u4"/>
    <property type="match status" value="1"/>
</dbReference>
<reference evidence="3" key="1">
    <citation type="submission" date="2017-10" db="EMBL/GenBank/DDBJ databases">
        <title>Analysis of the genome sequences of Rhizobium populations associated to common bean (phaseolus vulgaris).</title>
        <authorList>
            <person name="Bustos P."/>
            <person name="Santamaria R.I."/>
            <person name="Miranda-Sanchez F."/>
            <person name="Perez-Carrascal O."/>
            <person name="Juarez S."/>
            <person name="Lozano L."/>
            <person name="Martinez-Flores I."/>
            <person name="Vinuesa P."/>
            <person name="Martinez-Romero E."/>
            <person name="Cevallos M.A."/>
            <person name="Romero D."/>
            <person name="Davila G."/>
            <person name="Gonzalez V."/>
        </authorList>
    </citation>
    <scope>NUCLEOTIDE SEQUENCE [LARGE SCALE GENOMIC DNA]</scope>
    <source>
        <strain evidence="3">NXT3</strain>
        <plasmid evidence="3">pSfreNXT3a</plasmid>
    </source>
</reference>
<keyword evidence="3" id="KW-0614">Plasmid</keyword>
<dbReference type="RefSeq" id="WP_104840055.1">
    <property type="nucleotide sequence ID" value="NZ_CP024308.1"/>
</dbReference>
<dbReference type="Gene3D" id="1.10.287.1080">
    <property type="entry name" value="MazG-like"/>
    <property type="match status" value="1"/>
</dbReference>
<name>A0A2L0HA05_RHIFR</name>
<evidence type="ECO:0000259" key="1">
    <source>
        <dbReference type="Pfam" id="PF03819"/>
    </source>
</evidence>
<gene>
    <name evidence="3" type="ORF">NXT3_PA00016</name>
</gene>
<evidence type="ECO:0000313" key="3">
    <source>
        <dbReference type="EMBL" id="AUX78313.1"/>
    </source>
</evidence>
<dbReference type="Pfam" id="PF18722">
    <property type="entry name" value="MazG_C"/>
    <property type="match status" value="1"/>
</dbReference>
<dbReference type="GO" id="GO:0016787">
    <property type="term" value="F:hydrolase activity"/>
    <property type="evidence" value="ECO:0007669"/>
    <property type="project" value="UniProtKB-KW"/>
</dbReference>
<keyword evidence="3" id="KW-0378">Hydrolase</keyword>
<geneLocation type="plasmid" evidence="3">
    <name>pSfreNXT3a</name>
</geneLocation>
<feature type="domain" description="MazG C-terminal" evidence="2">
    <location>
        <begin position="108"/>
        <end position="291"/>
    </location>
</feature>
<dbReference type="EMBL" id="CP024308">
    <property type="protein sequence ID" value="AUX78313.1"/>
    <property type="molecule type" value="Genomic_DNA"/>
</dbReference>
<dbReference type="InterPro" id="IPR004518">
    <property type="entry name" value="MazG-like_dom"/>
</dbReference>
<organism evidence="3">
    <name type="scientific">Rhizobium fredii</name>
    <name type="common">Sinorhizobium fredii</name>
    <dbReference type="NCBI Taxonomy" id="380"/>
    <lineage>
        <taxon>Bacteria</taxon>
        <taxon>Pseudomonadati</taxon>
        <taxon>Pseudomonadota</taxon>
        <taxon>Alphaproteobacteria</taxon>
        <taxon>Hyphomicrobiales</taxon>
        <taxon>Rhizobiaceae</taxon>
        <taxon>Sinorhizobium/Ensifer group</taxon>
        <taxon>Sinorhizobium</taxon>
    </lineage>
</organism>
<evidence type="ECO:0000259" key="2">
    <source>
        <dbReference type="Pfam" id="PF18722"/>
    </source>
</evidence>
<dbReference type="SUPFAM" id="SSF101386">
    <property type="entry name" value="all-alpha NTP pyrophosphatases"/>
    <property type="match status" value="1"/>
</dbReference>
<dbReference type="Pfam" id="PF03819">
    <property type="entry name" value="MazG"/>
    <property type="match status" value="1"/>
</dbReference>
<protein>
    <submittedName>
        <fullName evidence="3">NTP pyrophosphohydrolase MazG-related protein</fullName>
    </submittedName>
</protein>
<dbReference type="InterPro" id="IPR041407">
    <property type="entry name" value="MazG_C"/>
</dbReference>
<feature type="domain" description="NTP pyrophosphohydrolase MazG-like" evidence="1">
    <location>
        <begin position="59"/>
        <end position="98"/>
    </location>
</feature>
<proteinExistence type="predicted"/>